<sequence length="212" mass="23105">MHLLRTTAFTASLSLSACALAQEPTLLDVQHSWAKINYQTDDADQQLSQYKSLIEDADALVAASEDDAAALTWLGISQASAARAKGGLGALDFAEDAKENFEKAIAIDPTVLDGAALFSLGALYHKVPGWPVSFGDDDEAEALFKRALEVSPDGMDANYFYAEFLIDEGEYAEAYQYLNKAKKASPRPDRPLADKGRRQAIDALLEKVEKER</sequence>
<organism evidence="2 3">
    <name type="scientific">Salinimonas iocasae</name>
    <dbReference type="NCBI Taxonomy" id="2572577"/>
    <lineage>
        <taxon>Bacteria</taxon>
        <taxon>Pseudomonadati</taxon>
        <taxon>Pseudomonadota</taxon>
        <taxon>Gammaproteobacteria</taxon>
        <taxon>Alteromonadales</taxon>
        <taxon>Alteromonadaceae</taxon>
        <taxon>Alteromonas/Salinimonas group</taxon>
        <taxon>Salinimonas</taxon>
    </lineage>
</organism>
<dbReference type="Proteomes" id="UP000304912">
    <property type="component" value="Chromosome"/>
</dbReference>
<dbReference type="KEGG" id="salk:FBQ74_13575"/>
<evidence type="ECO:0000313" key="3">
    <source>
        <dbReference type="Proteomes" id="UP000304912"/>
    </source>
</evidence>
<evidence type="ECO:0000256" key="1">
    <source>
        <dbReference type="SAM" id="SignalP"/>
    </source>
</evidence>
<proteinExistence type="predicted"/>
<dbReference type="SUPFAM" id="SSF48452">
    <property type="entry name" value="TPR-like"/>
    <property type="match status" value="1"/>
</dbReference>
<feature type="chain" id="PRO_5022865087" evidence="1">
    <location>
        <begin position="22"/>
        <end position="212"/>
    </location>
</feature>
<dbReference type="OrthoDB" id="9812424at2"/>
<dbReference type="Pfam" id="PF14559">
    <property type="entry name" value="TPR_19"/>
    <property type="match status" value="1"/>
</dbReference>
<reference evidence="2 3" key="1">
    <citation type="submission" date="2019-04" db="EMBL/GenBank/DDBJ databases">
        <title>Salinimonas iocasae sp. nov., a halophilic bacterium isolated from the outer tube casing of tubeworms in Okinawa Trough.</title>
        <authorList>
            <person name="Zhang H."/>
            <person name="Wang H."/>
            <person name="Li C."/>
        </authorList>
    </citation>
    <scope>NUCLEOTIDE SEQUENCE [LARGE SCALE GENOMIC DNA]</scope>
    <source>
        <strain evidence="2 3">KX18D6</strain>
    </source>
</reference>
<gene>
    <name evidence="2" type="ORF">FBQ74_13575</name>
</gene>
<dbReference type="RefSeq" id="WP_139757170.1">
    <property type="nucleotide sequence ID" value="NZ_CP039852.1"/>
</dbReference>
<protein>
    <submittedName>
        <fullName evidence="2">Tetratricopeptide repeat protein</fullName>
    </submittedName>
</protein>
<dbReference type="AlphaFoldDB" id="A0A5B7YFK4"/>
<accession>A0A5B7YFK4</accession>
<name>A0A5B7YFK4_9ALTE</name>
<dbReference type="Gene3D" id="1.25.40.10">
    <property type="entry name" value="Tetratricopeptide repeat domain"/>
    <property type="match status" value="1"/>
</dbReference>
<dbReference type="EMBL" id="CP039852">
    <property type="protein sequence ID" value="QCZ94431.1"/>
    <property type="molecule type" value="Genomic_DNA"/>
</dbReference>
<keyword evidence="3" id="KW-1185">Reference proteome</keyword>
<keyword evidence="1" id="KW-0732">Signal</keyword>
<feature type="signal peptide" evidence="1">
    <location>
        <begin position="1"/>
        <end position="21"/>
    </location>
</feature>
<dbReference type="PROSITE" id="PS51257">
    <property type="entry name" value="PROKAR_LIPOPROTEIN"/>
    <property type="match status" value="1"/>
</dbReference>
<evidence type="ECO:0000313" key="2">
    <source>
        <dbReference type="EMBL" id="QCZ94431.1"/>
    </source>
</evidence>
<dbReference type="InterPro" id="IPR011990">
    <property type="entry name" value="TPR-like_helical_dom_sf"/>
</dbReference>